<keyword evidence="1" id="KW-0175">Coiled coil</keyword>
<accession>G7WF43</accession>
<feature type="coiled-coil region" evidence="1">
    <location>
        <begin position="570"/>
        <end position="597"/>
    </location>
</feature>
<evidence type="ECO:0000313" key="2">
    <source>
        <dbReference type="EMBL" id="AET67654.1"/>
    </source>
</evidence>
<reference evidence="2 3" key="2">
    <citation type="journal article" date="2012" name="J. Bacteriol.">
        <title>Complete genome sequences of Desulfosporosinus orientis DSM765T, Desulfosporosinus youngiae DSM17734T, Desulfosporosinus meridiei DSM13257T, and Desulfosporosinus acidiphilus DSM22704T.</title>
        <authorList>
            <person name="Pester M."/>
            <person name="Brambilla E."/>
            <person name="Alazard D."/>
            <person name="Rattei T."/>
            <person name="Weinmaier T."/>
            <person name="Han J."/>
            <person name="Lucas S."/>
            <person name="Lapidus A."/>
            <person name="Cheng J.F."/>
            <person name="Goodwin L."/>
            <person name="Pitluck S."/>
            <person name="Peters L."/>
            <person name="Ovchinnikova G."/>
            <person name="Teshima H."/>
            <person name="Detter J.C."/>
            <person name="Han C.S."/>
            <person name="Tapia R."/>
            <person name="Land M.L."/>
            <person name="Hauser L."/>
            <person name="Kyrpides N.C."/>
            <person name="Ivanova N.N."/>
            <person name="Pagani I."/>
            <person name="Huntmann M."/>
            <person name="Wei C.L."/>
            <person name="Davenport K.W."/>
            <person name="Daligault H."/>
            <person name="Chain P.S."/>
            <person name="Chen A."/>
            <person name="Mavromatis K."/>
            <person name="Markowitz V."/>
            <person name="Szeto E."/>
            <person name="Mikhailova N."/>
            <person name="Pati A."/>
            <person name="Wagner M."/>
            <person name="Woyke T."/>
            <person name="Ollivier B."/>
            <person name="Klenk H.P."/>
            <person name="Spring S."/>
            <person name="Loy A."/>
        </authorList>
    </citation>
    <scope>NUCLEOTIDE SEQUENCE [LARGE SCALE GENOMIC DNA]</scope>
    <source>
        <strain evidence="3">ATCC 19365 / DSM 765 / NCIMB 8382 / VKM B-1628</strain>
    </source>
</reference>
<organism evidence="2 3">
    <name type="scientific">Desulfosporosinus orientis (strain ATCC 19365 / DSM 765 / NCIMB 8382 / VKM B-1628 / Singapore I)</name>
    <name type="common">Desulfotomaculum orientis</name>
    <dbReference type="NCBI Taxonomy" id="768706"/>
    <lineage>
        <taxon>Bacteria</taxon>
        <taxon>Bacillati</taxon>
        <taxon>Bacillota</taxon>
        <taxon>Clostridia</taxon>
        <taxon>Eubacteriales</taxon>
        <taxon>Desulfitobacteriaceae</taxon>
        <taxon>Desulfosporosinus</taxon>
    </lineage>
</organism>
<dbReference type="AlphaFoldDB" id="G7WF43"/>
<sequence>MIIDRIRILNHEKMADLDLRFSQGPVVIKFAEISQQKLFYELLFSLLFNRKDSLVLQGLKQNTSVEIWVLEEFGRFHIRFEYQPKKGDWELDISIGKEDYQFVCLLEGMSPGNYFFKCKEQTFFQGRAIQWPEYSGPGHLLQRIRNLRQGGDDELSVSKVRASIAGALKRLKDQQEGMEQVKAECEVLRSEWESIHRQQEEERLMQIEIKNLQEKADILADRIAVTKKIQDRINCLLENPDYRELRHLQEEINGLEERRQYLNTALGANSDGSCVDWGIIESYREECAEWAGHQKNVDYLELGIKNRQEKVLEIEQDLQLSGYQGFQEDEDEQLRKVVQEREIAQEKCRKLGVSKRVLHRLENLLAREKSQAEDLEIMAAVTTSDIEWILHKEKQLAKWRNSKLGGFLDGTLKKRMGVKSIAETLSSHLLHYYKSYQTSNYEEFTNKLEKYRTQQQRIQKIKGQILQVQAKINQEQHLRRMETYYSQRIEGALKAVHAADFAEWLRGWKNFKQKKEQISLDRAEITTLREKLSLEEKNLAACTEGLREKLKNWDIPTSNREEVLAAVLNLSALLHEKREADREISAYSEKYQRLLGERNMEQLSEKLEPLAELERELCFSPEERLADITTWTQEHAQLQTRINALKQRLQRSPVTSNLTLLEKKITKLKGQWTAYEDLGHALEEAQALLELSWQEWQTNHEPSLNREKQWISEHTFSLTALRSGNEEIQALRNYFAYRMAVAQLALGVNTDIPLFFSVGNIKSGLQSFWEDATNYLQTLALSRQIFFFTTDPELEENLAGKGWAALQVEI</sequence>
<dbReference type="EMBL" id="CP003108">
    <property type="protein sequence ID" value="AET67654.1"/>
    <property type="molecule type" value="Genomic_DNA"/>
</dbReference>
<keyword evidence="3" id="KW-1185">Reference proteome</keyword>
<reference evidence="3" key="1">
    <citation type="submission" date="2011-11" db="EMBL/GenBank/DDBJ databases">
        <title>Complete sequence of Desulfosporosinus orientis DSM 765.</title>
        <authorList>
            <person name="Lucas S."/>
            <person name="Han J."/>
            <person name="Lapidus A."/>
            <person name="Cheng J.-F."/>
            <person name="Goodwin L."/>
            <person name="Pitluck S."/>
            <person name="Peters L."/>
            <person name="Ovchinnikova G."/>
            <person name="Teshima H."/>
            <person name="Detter J.C."/>
            <person name="Han C."/>
            <person name="Tapia R."/>
            <person name="Land M."/>
            <person name="Hauser L."/>
            <person name="Kyrpides N."/>
            <person name="Ivanova N."/>
            <person name="Pagani I."/>
            <person name="Pester M."/>
            <person name="Spring S."/>
            <person name="Ollivier B."/>
            <person name="Rattei T."/>
            <person name="Klenk H.-P."/>
            <person name="Wagner M."/>
            <person name="Loy A."/>
            <person name="Woyke T."/>
        </authorList>
    </citation>
    <scope>NUCLEOTIDE SEQUENCE [LARGE SCALE GENOMIC DNA]</scope>
    <source>
        <strain evidence="3">ATCC 19365 / DSM 765 / NCIMB 8382 / VKM B-1628</strain>
    </source>
</reference>
<dbReference type="STRING" id="768706.Desor_2045"/>
<dbReference type="Proteomes" id="UP000006346">
    <property type="component" value="Chromosome"/>
</dbReference>
<feature type="coiled-coil region" evidence="1">
    <location>
        <begin position="164"/>
        <end position="265"/>
    </location>
</feature>
<name>G7WF43_DESOD</name>
<dbReference type="eggNOG" id="COG1196">
    <property type="taxonomic scope" value="Bacteria"/>
</dbReference>
<protein>
    <submittedName>
        <fullName evidence="2">Uncharacterized protein</fullName>
    </submittedName>
</protein>
<feature type="coiled-coil region" evidence="1">
    <location>
        <begin position="327"/>
        <end position="378"/>
    </location>
</feature>
<evidence type="ECO:0000256" key="1">
    <source>
        <dbReference type="SAM" id="Coils"/>
    </source>
</evidence>
<gene>
    <name evidence="2" type="ordered locus">Desor_2045</name>
</gene>
<evidence type="ECO:0000313" key="3">
    <source>
        <dbReference type="Proteomes" id="UP000006346"/>
    </source>
</evidence>
<proteinExistence type="predicted"/>
<dbReference type="KEGG" id="dor:Desor_2045"/>
<dbReference type="HOGENOM" id="CLU_348063_0_0_9"/>
<dbReference type="OrthoDB" id="1789205at2"/>
<dbReference type="RefSeq" id="WP_014184469.1">
    <property type="nucleotide sequence ID" value="NC_016584.1"/>
</dbReference>
<dbReference type="PATRIC" id="fig|768706.3.peg.2058"/>